<evidence type="ECO:0000313" key="3">
    <source>
        <dbReference type="Proteomes" id="UP001589645"/>
    </source>
</evidence>
<proteinExistence type="predicted"/>
<reference evidence="2 3" key="1">
    <citation type="submission" date="2024-09" db="EMBL/GenBank/DDBJ databases">
        <authorList>
            <person name="Sun Q."/>
            <person name="Mori K."/>
        </authorList>
    </citation>
    <scope>NUCLEOTIDE SEQUENCE [LARGE SCALE GENOMIC DNA]</scope>
    <source>
        <strain evidence="2 3">CECT 8064</strain>
    </source>
</reference>
<name>A0ABV5HPJ3_9VIBR</name>
<feature type="signal peptide" evidence="1">
    <location>
        <begin position="1"/>
        <end position="21"/>
    </location>
</feature>
<accession>A0ABV5HPJ3</accession>
<dbReference type="EMBL" id="JBHMEP010000002">
    <property type="protein sequence ID" value="MFB9135672.1"/>
    <property type="molecule type" value="Genomic_DNA"/>
</dbReference>
<evidence type="ECO:0000256" key="1">
    <source>
        <dbReference type="SAM" id="SignalP"/>
    </source>
</evidence>
<organism evidence="2 3">
    <name type="scientific">Vibrio olivae</name>
    <dbReference type="NCBI Taxonomy" id="1243002"/>
    <lineage>
        <taxon>Bacteria</taxon>
        <taxon>Pseudomonadati</taxon>
        <taxon>Pseudomonadota</taxon>
        <taxon>Gammaproteobacteria</taxon>
        <taxon>Vibrionales</taxon>
        <taxon>Vibrionaceae</taxon>
        <taxon>Vibrio</taxon>
    </lineage>
</organism>
<keyword evidence="1" id="KW-0732">Signal</keyword>
<protein>
    <submittedName>
        <fullName evidence="2">DUF481 domain-containing protein</fullName>
    </submittedName>
</protein>
<gene>
    <name evidence="2" type="ORF">ACFFUV_11935</name>
</gene>
<dbReference type="Proteomes" id="UP001589645">
    <property type="component" value="Unassembled WGS sequence"/>
</dbReference>
<comment type="caution">
    <text evidence="2">The sequence shown here is derived from an EMBL/GenBank/DDBJ whole genome shotgun (WGS) entry which is preliminary data.</text>
</comment>
<feature type="chain" id="PRO_5045729671" evidence="1">
    <location>
        <begin position="22"/>
        <end position="246"/>
    </location>
</feature>
<dbReference type="InterPro" id="IPR007433">
    <property type="entry name" value="DUF481"/>
</dbReference>
<dbReference type="RefSeq" id="WP_390192904.1">
    <property type="nucleotide sequence ID" value="NZ_JBHMEP010000002.1"/>
</dbReference>
<evidence type="ECO:0000313" key="2">
    <source>
        <dbReference type="EMBL" id="MFB9135672.1"/>
    </source>
</evidence>
<keyword evidence="3" id="KW-1185">Reference proteome</keyword>
<sequence length="246" mass="27818">MKPNIVSIALLTFLTSSSVYAKTDSEKESPLKAGTKVGLFYSQTSNTSMSFNSALWLTYKPSEWTHDMKFNSYYTDTDDDDGTNKYTLYYKADYDIGEALSGYVENEYEHNQFETYRQSYTLITGLGYKLIDDKETKLEAGLGPGYRYTKRQASDVDHPNKETNELIGSAFIKGSRKMTKTFSFGGGSRMEYGSSNTKYTVDAFLKNTLMTDLALVVDAQYIYNTEVASTKSNDEIYSTLSLSYDF</sequence>
<dbReference type="Pfam" id="PF04338">
    <property type="entry name" value="DUF481"/>
    <property type="match status" value="1"/>
</dbReference>